<reference evidence="1" key="1">
    <citation type="journal article" date="2013" name="Genome Biol.">
        <title>Draft genome of the mountain pine beetle, Dendroctonus ponderosae Hopkins, a major forest pest.</title>
        <authorList>
            <person name="Keeling C.I."/>
            <person name="Yuen M.M."/>
            <person name="Liao N.Y."/>
            <person name="Docking T.R."/>
            <person name="Chan S.K."/>
            <person name="Taylor G.A."/>
            <person name="Palmquist D.L."/>
            <person name="Jackman S.D."/>
            <person name="Nguyen A."/>
            <person name="Li M."/>
            <person name="Henderson H."/>
            <person name="Janes J.K."/>
            <person name="Zhao Y."/>
            <person name="Pandoh P."/>
            <person name="Moore R."/>
            <person name="Sperling F.A."/>
            <person name="Huber D.P."/>
            <person name="Birol I."/>
            <person name="Jones S.J."/>
            <person name="Bohlmann J."/>
        </authorList>
    </citation>
    <scope>NUCLEOTIDE SEQUENCE</scope>
</reference>
<evidence type="ECO:0000313" key="1">
    <source>
        <dbReference type="EMBL" id="ENN78319.1"/>
    </source>
</evidence>
<sequence length="309" mass="34377">MSSIFECLVKLLSDVPTRQKHGYDVVLIITLLVNYRKYDATNPYVVKLSILDDELALNGYGQVITASLTDFCNQYNVEHVENQNSSWFSSLTNMVGSMFISEEGAFCSQQIRANNALLLAFYEAVHLNRNFITTLAQTQTDASSPPSPNNTLHNNIQGLGDLPSMPVAFDVNLQPSNLLVTTGKSAAVVWLKELVLLTVFFYFNSDARDTKTEPGANTVKLCFLILGCISEDQYANSLMHDVSLAFKVRLHRLPMRHRKLASDKTTSSQSLVCTLLATELSHCDGALGWRTKPFALHCDAQTDHKTKSF</sequence>
<dbReference type="EMBL" id="KB740917">
    <property type="protein sequence ID" value="ENN78319.1"/>
    <property type="molecule type" value="Genomic_DNA"/>
</dbReference>
<accession>N6TD90</accession>
<proteinExistence type="predicted"/>
<dbReference type="PANTHER" id="PTHR13608:SF3">
    <property type="entry name" value="ARMADILLO-LIKE HELICAL DOMAIN-CONTAINING PROTEIN 3"/>
    <property type="match status" value="1"/>
</dbReference>
<gene>
    <name evidence="1" type="ORF">YQE_05210</name>
</gene>
<dbReference type="OrthoDB" id="2012278at2759"/>
<dbReference type="AlphaFoldDB" id="N6TD90"/>
<dbReference type="HOGENOM" id="CLU_900975_0_0_1"/>
<feature type="non-terminal residue" evidence="1">
    <location>
        <position position="1"/>
    </location>
</feature>
<organism evidence="1">
    <name type="scientific">Dendroctonus ponderosae</name>
    <name type="common">Mountain pine beetle</name>
    <dbReference type="NCBI Taxonomy" id="77166"/>
    <lineage>
        <taxon>Eukaryota</taxon>
        <taxon>Metazoa</taxon>
        <taxon>Ecdysozoa</taxon>
        <taxon>Arthropoda</taxon>
        <taxon>Hexapoda</taxon>
        <taxon>Insecta</taxon>
        <taxon>Pterygota</taxon>
        <taxon>Neoptera</taxon>
        <taxon>Endopterygota</taxon>
        <taxon>Coleoptera</taxon>
        <taxon>Polyphaga</taxon>
        <taxon>Cucujiformia</taxon>
        <taxon>Curculionidae</taxon>
        <taxon>Scolytinae</taxon>
        <taxon>Dendroctonus</taxon>
    </lineage>
</organism>
<dbReference type="InterPro" id="IPR039868">
    <property type="entry name" value="ARMD3-like"/>
</dbReference>
<dbReference type="PANTHER" id="PTHR13608">
    <property type="entry name" value="ARMADILLO-LIKE HELICAL DOMAIN-CONTAINING PROTEIN 3"/>
    <property type="match status" value="1"/>
</dbReference>
<protein>
    <submittedName>
        <fullName evidence="1">Uncharacterized protein</fullName>
    </submittedName>
</protein>
<dbReference type="GO" id="GO:0005829">
    <property type="term" value="C:cytosol"/>
    <property type="evidence" value="ECO:0007669"/>
    <property type="project" value="TreeGrafter"/>
</dbReference>
<name>N6TD90_DENPD</name>